<gene>
    <name evidence="2" type="ORF">MUN86_28180</name>
</gene>
<keyword evidence="2" id="KW-0614">Plasmid</keyword>
<feature type="region of interest" description="Disordered" evidence="1">
    <location>
        <begin position="1"/>
        <end position="21"/>
    </location>
</feature>
<dbReference type="EMBL" id="CP095066">
    <property type="protein sequence ID" value="UOQ69521.1"/>
    <property type="molecule type" value="Genomic_DNA"/>
</dbReference>
<protein>
    <submittedName>
        <fullName evidence="2">Uncharacterized protein</fullName>
    </submittedName>
</protein>
<dbReference type="Proteomes" id="UP000830401">
    <property type="component" value="Plasmid unnamed5"/>
</dbReference>
<sequence>MARDTRLRTGNSRPGWVMYQPNRNGLQLESNGYKDYRDPKGPDKGLGSAGQSFASAIMLLSKLSGGVPEEVVVISVL</sequence>
<evidence type="ECO:0000256" key="1">
    <source>
        <dbReference type="SAM" id="MobiDB-lite"/>
    </source>
</evidence>
<reference evidence="2" key="1">
    <citation type="submission" date="2022-04" db="EMBL/GenBank/DDBJ databases">
        <title>Hymenobacter sp. isolated from the air.</title>
        <authorList>
            <person name="Won M."/>
            <person name="Lee C.-M."/>
            <person name="Woen H.-Y."/>
            <person name="Kwon S.-W."/>
        </authorList>
    </citation>
    <scope>NUCLEOTIDE SEQUENCE</scope>
    <source>
        <strain evidence="2">5420S-77</strain>
        <plasmid evidence="2">unnamed5</plasmid>
    </source>
</reference>
<name>A0ABY4GFC2_9BACT</name>
<keyword evidence="3" id="KW-1185">Reference proteome</keyword>
<geneLocation type="plasmid" evidence="2 3">
    <name>unnamed5</name>
</geneLocation>
<proteinExistence type="predicted"/>
<organism evidence="2 3">
    <name type="scientific">Hymenobacter volaticus</name>
    <dbReference type="NCBI Taxonomy" id="2932254"/>
    <lineage>
        <taxon>Bacteria</taxon>
        <taxon>Pseudomonadati</taxon>
        <taxon>Bacteroidota</taxon>
        <taxon>Cytophagia</taxon>
        <taxon>Cytophagales</taxon>
        <taxon>Hymenobacteraceae</taxon>
        <taxon>Hymenobacter</taxon>
    </lineage>
</organism>
<evidence type="ECO:0000313" key="2">
    <source>
        <dbReference type="EMBL" id="UOQ69521.1"/>
    </source>
</evidence>
<evidence type="ECO:0000313" key="3">
    <source>
        <dbReference type="Proteomes" id="UP000830401"/>
    </source>
</evidence>
<accession>A0ABY4GFC2</accession>